<dbReference type="SMART" id="SM00267">
    <property type="entry name" value="GGDEF"/>
    <property type="match status" value="1"/>
</dbReference>
<dbReference type="CDD" id="cd12107">
    <property type="entry name" value="Hemerythrin"/>
    <property type="match status" value="1"/>
</dbReference>
<dbReference type="InterPro" id="IPR050706">
    <property type="entry name" value="Cyclic-di-GMP_PDE-like"/>
</dbReference>
<dbReference type="CDD" id="cd01948">
    <property type="entry name" value="EAL"/>
    <property type="match status" value="1"/>
</dbReference>
<dbReference type="GO" id="GO:0046872">
    <property type="term" value="F:metal ion binding"/>
    <property type="evidence" value="ECO:0007669"/>
    <property type="project" value="UniProtKB-KW"/>
</dbReference>
<dbReference type="PANTHER" id="PTHR33121:SF79">
    <property type="entry name" value="CYCLIC DI-GMP PHOSPHODIESTERASE PDED-RELATED"/>
    <property type="match status" value="1"/>
</dbReference>
<dbReference type="NCBIfam" id="TIGR02481">
    <property type="entry name" value="hemeryth_dom"/>
    <property type="match status" value="1"/>
</dbReference>
<dbReference type="InterPro" id="IPR012312">
    <property type="entry name" value="Hemerythrin-like"/>
</dbReference>
<protein>
    <submittedName>
        <fullName evidence="7">EAL domain-containing protein</fullName>
    </submittedName>
</protein>
<dbReference type="KEGG" id="asem:NNL22_06570"/>
<evidence type="ECO:0000259" key="5">
    <source>
        <dbReference type="PROSITE" id="PS50883"/>
    </source>
</evidence>
<dbReference type="Pfam" id="PF01814">
    <property type="entry name" value="Hemerythrin"/>
    <property type="match status" value="1"/>
</dbReference>
<keyword evidence="4" id="KW-0175">Coiled coil</keyword>
<feature type="coiled-coil region" evidence="4">
    <location>
        <begin position="184"/>
        <end position="211"/>
    </location>
</feature>
<dbReference type="CDD" id="cd01949">
    <property type="entry name" value="GGDEF"/>
    <property type="match status" value="1"/>
</dbReference>
<dbReference type="InterPro" id="IPR029787">
    <property type="entry name" value="Nucleotide_cyclase"/>
</dbReference>
<keyword evidence="2" id="KW-0479">Metal-binding</keyword>
<dbReference type="InterPro" id="IPR043128">
    <property type="entry name" value="Rev_trsase/Diguanyl_cyclase"/>
</dbReference>
<feature type="domain" description="GGDEF" evidence="6">
    <location>
        <begin position="255"/>
        <end position="389"/>
    </location>
</feature>
<dbReference type="SUPFAM" id="SSF47188">
    <property type="entry name" value="Hemerythrin-like"/>
    <property type="match status" value="1"/>
</dbReference>
<keyword evidence="3" id="KW-0408">Iron</keyword>
<sequence length="783" mass="89209">MQTENLEPIFEIFPWNSNFIVGVAFIDEQHQKLVELLNKVIAQFITSNDQTANEAVLQELIDYAHYHFDEEEKLWHQYFNGTALLQDHAKTHDAFFTKIESILESDDKHISIAERLIEYLTNWLAVHILHNDRRMAAMVIEIDANGTSIPDAERLAKAQIDKMPILQASIVELYKKLSKSASQLIREKNARLRAENQLQNILKEKAEQALEVQAKEYQDYLEFLAYHDPLTGLLNGNGLLRALRKMMVEANNDNGSIAIIAINLDYFGQIGSQLGSDGTNRLLGTLAKRWQDALMPNGALAHLGSDDFIVVLNNSTLVEQQISALRLAGGQPFFIDEWRNSVAFTAGYSIYPPNFVDIDLDAEKLQRQAEHALFQAKHEARGSVREFDFEAERNVRIKNQEILRIRQGFDNNEFKLFYQPKTNMRTGEVIGAEALIRWEHPELGLLSPVAFLPVLDNHPFIVNLGEWVIDQAIQHSLLWEQQGLELKISVNVDALQVQDPNFPAKLGEIFNRYPSFNPKRLELEILETVAINDIDVAVNNIHKCREYGVCFSLDDFGKGYCSLSYLKQLPVDTLKIDQTFVRDMLEDASNISILEGILDIAKTFNLNVIAEGVESVLHGEFLIQIGCEFGQGYAIARPMEQSLFAGWISQWKTYQQWRASNALRRDDIDALTGLAELNKWLRQFESEGTGLPSFHSKSLERWMRSSLEHRPSTNVQTVQKIEANYNHVLALAQKVTADRGTGVLKPKVKDLDALNNALKVLTEQIRFGLQECLQQRSQRQTRQ</sequence>
<proteinExistence type="inferred from homology"/>
<dbReference type="PROSITE" id="PS50883">
    <property type="entry name" value="EAL"/>
    <property type="match status" value="1"/>
</dbReference>
<dbReference type="PROSITE" id="PS50887">
    <property type="entry name" value="GGDEF"/>
    <property type="match status" value="1"/>
</dbReference>
<dbReference type="SUPFAM" id="SSF141868">
    <property type="entry name" value="EAL domain-like"/>
    <property type="match status" value="1"/>
</dbReference>
<evidence type="ECO:0000259" key="6">
    <source>
        <dbReference type="PROSITE" id="PS50887"/>
    </source>
</evidence>
<dbReference type="Gene3D" id="3.30.70.270">
    <property type="match status" value="1"/>
</dbReference>
<dbReference type="InterPro" id="IPR035938">
    <property type="entry name" value="Hemerythrin-like_sf"/>
</dbReference>
<dbReference type="Proteomes" id="UP001164472">
    <property type="component" value="Chromosome"/>
</dbReference>
<dbReference type="Gene3D" id="3.20.20.450">
    <property type="entry name" value="EAL domain"/>
    <property type="match status" value="1"/>
</dbReference>
<organism evidence="7 8">
    <name type="scientific">Alkalimarinus sediminis</name>
    <dbReference type="NCBI Taxonomy" id="1632866"/>
    <lineage>
        <taxon>Bacteria</taxon>
        <taxon>Pseudomonadati</taxon>
        <taxon>Pseudomonadota</taxon>
        <taxon>Gammaproteobacteria</taxon>
        <taxon>Alteromonadales</taxon>
        <taxon>Alteromonadaceae</taxon>
        <taxon>Alkalimarinus</taxon>
    </lineage>
</organism>
<evidence type="ECO:0000313" key="7">
    <source>
        <dbReference type="EMBL" id="UZW76240.1"/>
    </source>
</evidence>
<dbReference type="InterPro" id="IPR035919">
    <property type="entry name" value="EAL_sf"/>
</dbReference>
<accession>A0A9E8HKY6</accession>
<dbReference type="InterPro" id="IPR001633">
    <property type="entry name" value="EAL_dom"/>
</dbReference>
<name>A0A9E8HKY6_9ALTE</name>
<gene>
    <name evidence="7" type="ORF">NNL22_06570</name>
</gene>
<feature type="domain" description="EAL" evidence="5">
    <location>
        <begin position="398"/>
        <end position="652"/>
    </location>
</feature>
<dbReference type="Pfam" id="PF00990">
    <property type="entry name" value="GGDEF"/>
    <property type="match status" value="1"/>
</dbReference>
<dbReference type="Pfam" id="PF00563">
    <property type="entry name" value="EAL"/>
    <property type="match status" value="1"/>
</dbReference>
<evidence type="ECO:0000256" key="3">
    <source>
        <dbReference type="ARBA" id="ARBA00023004"/>
    </source>
</evidence>
<dbReference type="SUPFAM" id="SSF55073">
    <property type="entry name" value="Nucleotide cyclase"/>
    <property type="match status" value="1"/>
</dbReference>
<evidence type="ECO:0000313" key="8">
    <source>
        <dbReference type="Proteomes" id="UP001164472"/>
    </source>
</evidence>
<dbReference type="InterPro" id="IPR012827">
    <property type="entry name" value="Hemerythrin_metal-bd"/>
</dbReference>
<dbReference type="InterPro" id="IPR000160">
    <property type="entry name" value="GGDEF_dom"/>
</dbReference>
<evidence type="ECO:0000256" key="1">
    <source>
        <dbReference type="ARBA" id="ARBA00010587"/>
    </source>
</evidence>
<dbReference type="AlphaFoldDB" id="A0A9E8HKY6"/>
<dbReference type="NCBIfam" id="TIGR00254">
    <property type="entry name" value="GGDEF"/>
    <property type="match status" value="1"/>
</dbReference>
<dbReference type="Gene3D" id="1.20.120.50">
    <property type="entry name" value="Hemerythrin-like"/>
    <property type="match status" value="1"/>
</dbReference>
<dbReference type="RefSeq" id="WP_251812124.1">
    <property type="nucleotide sequence ID" value="NZ_CP101527.1"/>
</dbReference>
<evidence type="ECO:0000256" key="4">
    <source>
        <dbReference type="SAM" id="Coils"/>
    </source>
</evidence>
<evidence type="ECO:0000256" key="2">
    <source>
        <dbReference type="ARBA" id="ARBA00022723"/>
    </source>
</evidence>
<dbReference type="PANTHER" id="PTHR33121">
    <property type="entry name" value="CYCLIC DI-GMP PHOSPHODIESTERASE PDEF"/>
    <property type="match status" value="1"/>
</dbReference>
<comment type="similarity">
    <text evidence="1">Belongs to the hemerythrin family.</text>
</comment>
<dbReference type="SMART" id="SM00052">
    <property type="entry name" value="EAL"/>
    <property type="match status" value="1"/>
</dbReference>
<reference evidence="7" key="1">
    <citation type="submission" date="2022-07" db="EMBL/GenBank/DDBJ databases">
        <title>Alkalimarinus sp. nov., isolated from gut of a Alitta virens.</title>
        <authorList>
            <person name="Yang A.I."/>
            <person name="Shin N.-R."/>
        </authorList>
    </citation>
    <scope>NUCLEOTIDE SEQUENCE</scope>
    <source>
        <strain evidence="7">FA028</strain>
    </source>
</reference>
<dbReference type="GO" id="GO:0071111">
    <property type="term" value="F:cyclic-guanylate-specific phosphodiesterase activity"/>
    <property type="evidence" value="ECO:0007669"/>
    <property type="project" value="InterPro"/>
</dbReference>
<keyword evidence="8" id="KW-1185">Reference proteome</keyword>
<dbReference type="EMBL" id="CP101527">
    <property type="protein sequence ID" value="UZW76240.1"/>
    <property type="molecule type" value="Genomic_DNA"/>
</dbReference>